<name>A0A078AHN7_STYLE</name>
<dbReference type="PROSITE" id="PS00455">
    <property type="entry name" value="AMP_BINDING"/>
    <property type="match status" value="1"/>
</dbReference>
<dbReference type="InParanoid" id="A0A078AHN7"/>
<evidence type="ECO:0000259" key="3">
    <source>
        <dbReference type="Pfam" id="PF00501"/>
    </source>
</evidence>
<dbReference type="Pfam" id="PF00501">
    <property type="entry name" value="AMP-binding"/>
    <property type="match status" value="1"/>
</dbReference>
<dbReference type="Proteomes" id="UP000039865">
    <property type="component" value="Unassembled WGS sequence"/>
</dbReference>
<protein>
    <submittedName>
        <fullName evidence="4">Long-chain-fatty-acid--ligase 5</fullName>
    </submittedName>
</protein>
<keyword evidence="2" id="KW-0067">ATP-binding</keyword>
<dbReference type="EMBL" id="CCKQ01009865">
    <property type="protein sequence ID" value="CDW81371.1"/>
    <property type="molecule type" value="Genomic_DNA"/>
</dbReference>
<dbReference type="PANTHER" id="PTHR43272:SF33">
    <property type="entry name" value="AMP-BINDING DOMAIN-CONTAINING PROTEIN-RELATED"/>
    <property type="match status" value="1"/>
</dbReference>
<evidence type="ECO:0000313" key="5">
    <source>
        <dbReference type="Proteomes" id="UP000039865"/>
    </source>
</evidence>
<reference evidence="4 5" key="1">
    <citation type="submission" date="2014-06" db="EMBL/GenBank/DDBJ databases">
        <authorList>
            <person name="Swart Estienne"/>
        </authorList>
    </citation>
    <scope>NUCLEOTIDE SEQUENCE [LARGE SCALE GENOMIC DNA]</scope>
    <source>
        <strain evidence="4 5">130c</strain>
    </source>
</reference>
<dbReference type="Gene3D" id="3.40.50.12780">
    <property type="entry name" value="N-terminal domain of ligase-like"/>
    <property type="match status" value="1"/>
</dbReference>
<organism evidence="4 5">
    <name type="scientific">Stylonychia lemnae</name>
    <name type="common">Ciliate</name>
    <dbReference type="NCBI Taxonomy" id="5949"/>
    <lineage>
        <taxon>Eukaryota</taxon>
        <taxon>Sar</taxon>
        <taxon>Alveolata</taxon>
        <taxon>Ciliophora</taxon>
        <taxon>Intramacronucleata</taxon>
        <taxon>Spirotrichea</taxon>
        <taxon>Stichotrichia</taxon>
        <taxon>Sporadotrichida</taxon>
        <taxon>Oxytrichidae</taxon>
        <taxon>Stylonychinae</taxon>
        <taxon>Stylonychia</taxon>
    </lineage>
</organism>
<gene>
    <name evidence="4" type="primary">Contig4818.g5145</name>
    <name evidence="4" type="ORF">STYLEM_10386</name>
</gene>
<keyword evidence="5" id="KW-1185">Reference proteome</keyword>
<dbReference type="AlphaFoldDB" id="A0A078AHN7"/>
<dbReference type="SUPFAM" id="SSF56801">
    <property type="entry name" value="Acetyl-CoA synthetase-like"/>
    <property type="match status" value="1"/>
</dbReference>
<dbReference type="GO" id="GO:0005783">
    <property type="term" value="C:endoplasmic reticulum"/>
    <property type="evidence" value="ECO:0007669"/>
    <property type="project" value="TreeGrafter"/>
</dbReference>
<keyword evidence="4" id="KW-0436">Ligase</keyword>
<dbReference type="GO" id="GO:0016020">
    <property type="term" value="C:membrane"/>
    <property type="evidence" value="ECO:0007669"/>
    <property type="project" value="TreeGrafter"/>
</dbReference>
<keyword evidence="1" id="KW-0547">Nucleotide-binding</keyword>
<dbReference type="InterPro" id="IPR042099">
    <property type="entry name" value="ANL_N_sf"/>
</dbReference>
<sequence length="643" mass="73741">MGINQSKEDFKYSCYNPNQPFKPLTSTKEIIEPVKGHTTIWQYFQRSVKLHKNSNYLGRLKPEEKSISMHYEWKTFGQVNEDVYNLIKGFQKHQICDGSIKSPEGFTFIGIYSENRFDWIITELAAIRMNLVIIPVFYRYFSASIEQIINSTQLDTICVSSHTIQTIIDLQLEGRIPSLQTLISFDDPTFEQFQQLLETGLSLYTFNKLILDGMDQADRIQEIPEPTKDSVFIIAYTSGTTGEPKGAILTHQNIICGNSKPEFYGFDFSHEDVNLSYVPLSHIYEQILLVSNLIHGYSTGFSSGNVSKLMLDIQKLQPTIFGSFPTFYNNFYKTNLAKLNIKSNEVKYMSNEKKQIIKNQFGGRIRCFISGGAPLSQEVFDFLQTCFECPVFEAYGITELAGALCSTVSFETQAGLSGGPLPCLKVKISDIKELNYMSTDDPPRGELRVKGDSVFKAYFRNEKLSKEAFDEDGWFRTGDVVSYLPNGSIKVIDRVKNICKTQKGFYVAPNYLEAIYSQSQLIKQIFVSVQPHYEAVVAIINPDRDALLKKAEEMGINDDIQYQPEDVIYRDQAIRELIVNELKQKADQFGFQDYERIENRFLLISQEFHELGIMNTSMKMMRHQAEVKLKPMLDKIFKHYVDQ</sequence>
<evidence type="ECO:0000256" key="2">
    <source>
        <dbReference type="ARBA" id="ARBA00022840"/>
    </source>
</evidence>
<feature type="domain" description="AMP-dependent synthetase/ligase" evidence="3">
    <location>
        <begin position="64"/>
        <end position="459"/>
    </location>
</feature>
<dbReference type="OrthoDB" id="1700726at2759"/>
<dbReference type="OMA" id="GQLCKDP"/>
<dbReference type="InterPro" id="IPR020845">
    <property type="entry name" value="AMP-binding_CS"/>
</dbReference>
<evidence type="ECO:0000256" key="1">
    <source>
        <dbReference type="ARBA" id="ARBA00022741"/>
    </source>
</evidence>
<proteinExistence type="predicted"/>
<dbReference type="GO" id="GO:0005524">
    <property type="term" value="F:ATP binding"/>
    <property type="evidence" value="ECO:0007669"/>
    <property type="project" value="UniProtKB-KW"/>
</dbReference>
<dbReference type="PANTHER" id="PTHR43272">
    <property type="entry name" value="LONG-CHAIN-FATTY-ACID--COA LIGASE"/>
    <property type="match status" value="1"/>
</dbReference>
<accession>A0A078AHN7</accession>
<evidence type="ECO:0000313" key="4">
    <source>
        <dbReference type="EMBL" id="CDW81371.1"/>
    </source>
</evidence>
<dbReference type="InterPro" id="IPR000873">
    <property type="entry name" value="AMP-dep_synth/lig_dom"/>
</dbReference>
<dbReference type="GO" id="GO:0004467">
    <property type="term" value="F:long-chain fatty acid-CoA ligase activity"/>
    <property type="evidence" value="ECO:0007669"/>
    <property type="project" value="TreeGrafter"/>
</dbReference>